<reference evidence="3 4" key="1">
    <citation type="submission" date="2024-09" db="EMBL/GenBank/DDBJ databases">
        <title>Itraconazole resistance in Madurella fahalii resulting from another homologue of gene encoding cytochrome P450 14-alpha sterol demethylase (CYP51).</title>
        <authorList>
            <person name="Yoshioka I."/>
            <person name="Fahal A.H."/>
            <person name="Kaneko S."/>
            <person name="Yaguchi T."/>
        </authorList>
    </citation>
    <scope>NUCLEOTIDE SEQUENCE [LARGE SCALE GENOMIC DNA]</scope>
    <source>
        <strain evidence="3 4">IFM 68171</strain>
    </source>
</reference>
<evidence type="ECO:0000256" key="1">
    <source>
        <dbReference type="SAM" id="MobiDB-lite"/>
    </source>
</evidence>
<proteinExistence type="predicted"/>
<dbReference type="RefSeq" id="XP_070917841.1">
    <property type="nucleotide sequence ID" value="XM_071061740.1"/>
</dbReference>
<feature type="domain" description="F-box" evidence="2">
    <location>
        <begin position="7"/>
        <end position="42"/>
    </location>
</feature>
<dbReference type="SMART" id="SM00256">
    <property type="entry name" value="FBOX"/>
    <property type="match status" value="2"/>
</dbReference>
<gene>
    <name evidence="3" type="ORF">MFIFM68171_06320</name>
</gene>
<dbReference type="Pfam" id="PF12937">
    <property type="entry name" value="F-box-like"/>
    <property type="match status" value="1"/>
</dbReference>
<dbReference type="Proteomes" id="UP001628179">
    <property type="component" value="Unassembled WGS sequence"/>
</dbReference>
<feature type="compositionally biased region" description="Basic and acidic residues" evidence="1">
    <location>
        <begin position="391"/>
        <end position="400"/>
    </location>
</feature>
<evidence type="ECO:0000313" key="4">
    <source>
        <dbReference type="Proteomes" id="UP001628179"/>
    </source>
</evidence>
<dbReference type="InterPro" id="IPR001810">
    <property type="entry name" value="F-box_dom"/>
</dbReference>
<dbReference type="EMBL" id="BAAFSV010000003">
    <property type="protein sequence ID" value="GAB1316110.1"/>
    <property type="molecule type" value="Genomic_DNA"/>
</dbReference>
<feature type="compositionally biased region" description="Gly residues" evidence="1">
    <location>
        <begin position="407"/>
        <end position="417"/>
    </location>
</feature>
<dbReference type="GeneID" id="98177063"/>
<keyword evidence="4" id="KW-1185">Reference proteome</keyword>
<comment type="caution">
    <text evidence="3">The sequence shown here is derived from an EMBL/GenBank/DDBJ whole genome shotgun (WGS) entry which is preliminary data.</text>
</comment>
<dbReference type="PROSITE" id="PS50181">
    <property type="entry name" value="FBOX"/>
    <property type="match status" value="2"/>
</dbReference>
<dbReference type="SUPFAM" id="SSF81383">
    <property type="entry name" value="F-box domain"/>
    <property type="match status" value="1"/>
</dbReference>
<name>A0ABQ0GEY2_9PEZI</name>
<feature type="region of interest" description="Disordered" evidence="1">
    <location>
        <begin position="388"/>
        <end position="468"/>
    </location>
</feature>
<sequence>MPSSPSSSLFPSLPLELLLEITALLDYGSILRLSLTCRSFQQRLDPATVCPARSRIAFYQHAERHFAQHAARLVCYRCFRFLDPAQFSDLQRRGRRGKFSSHPGEQAKRFCWDCGVRRGLYTHGGRVRKGGMRYEICARCDEATVESRACRFAQSKPAAGEGADAGAEAALVVLRDCSRRDDMRPRRTSALERLPAHVLERVMRMLGYEDLRALKRASRYLREVVDPVKHSADVHGAWRFVRERLRKGAGERIRGDPPLACFGCFRVRSKRHFSRQQHDVSSPSGRREGWRRRCWECLRRFYHPVLADVEARERFNRQVLCARCKCLRYVDEDCVGCVGVNDFWDGAESLADWFEAAAVSANSEALPAQDDDVWDEGIGLWLDNVGFGEGDSSRREDNASKPEPASTGGGGSEGGGSSASSAPSSRQHLGHFSINDVSHISVKRDNGEGPSSVPLWQEGHTENRSAVA</sequence>
<feature type="domain" description="F-box" evidence="2">
    <location>
        <begin position="188"/>
        <end position="241"/>
    </location>
</feature>
<evidence type="ECO:0000313" key="3">
    <source>
        <dbReference type="EMBL" id="GAB1316110.1"/>
    </source>
</evidence>
<protein>
    <recommendedName>
        <fullName evidence="2">F-box domain-containing protein</fullName>
    </recommendedName>
</protein>
<accession>A0ABQ0GEY2</accession>
<feature type="compositionally biased region" description="Basic and acidic residues" evidence="1">
    <location>
        <begin position="459"/>
        <end position="468"/>
    </location>
</feature>
<organism evidence="3 4">
    <name type="scientific">Madurella fahalii</name>
    <dbReference type="NCBI Taxonomy" id="1157608"/>
    <lineage>
        <taxon>Eukaryota</taxon>
        <taxon>Fungi</taxon>
        <taxon>Dikarya</taxon>
        <taxon>Ascomycota</taxon>
        <taxon>Pezizomycotina</taxon>
        <taxon>Sordariomycetes</taxon>
        <taxon>Sordariomycetidae</taxon>
        <taxon>Sordariales</taxon>
        <taxon>Sordariales incertae sedis</taxon>
        <taxon>Madurella</taxon>
    </lineage>
</organism>
<evidence type="ECO:0000259" key="2">
    <source>
        <dbReference type="PROSITE" id="PS50181"/>
    </source>
</evidence>
<dbReference type="InterPro" id="IPR036047">
    <property type="entry name" value="F-box-like_dom_sf"/>
</dbReference>